<name>A0ABN7JLR0_9HYPH</name>
<evidence type="ECO:0008006" key="3">
    <source>
        <dbReference type="Google" id="ProtNLM"/>
    </source>
</evidence>
<accession>A0ABN7JLR0</accession>
<keyword evidence="2" id="KW-1185">Reference proteome</keyword>
<sequence length="105" mass="11199">MQAKRHDPKNVPLSPEAAEEIAVAILGWLATEPDMLQRFLALSGLEAGQLRHAVTDNGFLAGMIDFVMAHEPTLVAFCDATGTKPETVAAAARHYTKPALDSGQS</sequence>
<dbReference type="InterPro" id="IPR021955">
    <property type="entry name" value="DUF3572"/>
</dbReference>
<gene>
    <name evidence="1" type="ORF">REJC140_03088</name>
</gene>
<evidence type="ECO:0000313" key="2">
    <source>
        <dbReference type="Proteomes" id="UP000606921"/>
    </source>
</evidence>
<dbReference type="Proteomes" id="UP000606921">
    <property type="component" value="Unassembled WGS sequence"/>
</dbReference>
<dbReference type="RefSeq" id="WP_235988603.1">
    <property type="nucleotide sequence ID" value="NZ_CABFWF030000010.1"/>
</dbReference>
<comment type="caution">
    <text evidence="1">The sequence shown here is derived from an EMBL/GenBank/DDBJ whole genome shotgun (WGS) entry which is preliminary data.</text>
</comment>
<protein>
    <recommendedName>
        <fullName evidence="3">DUF3572 domain-containing protein</fullName>
    </recommendedName>
</protein>
<dbReference type="EMBL" id="CABFWF030000010">
    <property type="protein sequence ID" value="CAD7032694.1"/>
    <property type="molecule type" value="Genomic_DNA"/>
</dbReference>
<organism evidence="1 2">
    <name type="scientific">Pseudorhizobium endolithicum</name>
    <dbReference type="NCBI Taxonomy" id="1191678"/>
    <lineage>
        <taxon>Bacteria</taxon>
        <taxon>Pseudomonadati</taxon>
        <taxon>Pseudomonadota</taxon>
        <taxon>Alphaproteobacteria</taxon>
        <taxon>Hyphomicrobiales</taxon>
        <taxon>Rhizobiaceae</taxon>
        <taxon>Rhizobium/Agrobacterium group</taxon>
        <taxon>Pseudorhizobium</taxon>
    </lineage>
</organism>
<dbReference type="Pfam" id="PF12096">
    <property type="entry name" value="DUF3572"/>
    <property type="match status" value="1"/>
</dbReference>
<reference evidence="1 2" key="1">
    <citation type="submission" date="2020-11" db="EMBL/GenBank/DDBJ databases">
        <authorList>
            <person name="Lassalle F."/>
        </authorList>
    </citation>
    <scope>NUCLEOTIDE SEQUENCE [LARGE SCALE GENOMIC DNA]</scope>
    <source>
        <strain evidence="1 2">JC140</strain>
    </source>
</reference>
<proteinExistence type="predicted"/>
<evidence type="ECO:0000313" key="1">
    <source>
        <dbReference type="EMBL" id="CAD7032694.1"/>
    </source>
</evidence>